<dbReference type="GeneID" id="62163775"/>
<gene>
    <name evidence="3" type="ORF">CkaCkLH20_07986</name>
</gene>
<keyword evidence="4" id="KW-1185">Reference proteome</keyword>
<feature type="compositionally biased region" description="Low complexity" evidence="2">
    <location>
        <begin position="1"/>
        <end position="13"/>
    </location>
</feature>
<keyword evidence="1" id="KW-0539">Nucleus</keyword>
<dbReference type="InterPro" id="IPR053175">
    <property type="entry name" value="DHMBA_Reg_Transcription_Factor"/>
</dbReference>
<feature type="region of interest" description="Disordered" evidence="2">
    <location>
        <begin position="1"/>
        <end position="43"/>
    </location>
</feature>
<dbReference type="PANTHER" id="PTHR38791">
    <property type="entry name" value="ZN(II)2CYS6 TRANSCRIPTION FACTOR (EUROFUNG)-RELATED-RELATED"/>
    <property type="match status" value="1"/>
</dbReference>
<reference evidence="3" key="2">
    <citation type="submission" date="2020-11" db="EMBL/GenBank/DDBJ databases">
        <title>Whole genome sequencing of Colletotrichum sp.</title>
        <authorList>
            <person name="Li H."/>
        </authorList>
    </citation>
    <scope>NUCLEOTIDE SEQUENCE</scope>
    <source>
        <strain evidence="3">CkLH20</strain>
    </source>
</reference>
<proteinExistence type="predicted"/>
<reference evidence="3" key="1">
    <citation type="submission" date="2020-03" db="EMBL/GenBank/DDBJ databases">
        <authorList>
            <person name="He L."/>
        </authorList>
    </citation>
    <scope>NUCLEOTIDE SEQUENCE</scope>
    <source>
        <strain evidence="3">CkLH20</strain>
    </source>
</reference>
<dbReference type="EMBL" id="JAATWM020000026">
    <property type="protein sequence ID" value="KAF9874423.1"/>
    <property type="molecule type" value="Genomic_DNA"/>
</dbReference>
<dbReference type="Pfam" id="PF11951">
    <property type="entry name" value="Fungal_trans_2"/>
    <property type="match status" value="1"/>
</dbReference>
<dbReference type="InterPro" id="IPR021858">
    <property type="entry name" value="Fun_TF"/>
</dbReference>
<sequence length="460" mass="50746">MRQPADAQSSQQKQSDRKPAEVVPSTPAAGVSAGPAAPQAAGKVIEIDTPLGSPADPPPELALARYRNLTQPTEDVARTYFMVDYISSSPFEWLPQLCPHGLPKQDAMSAAISAAALASLSLKMSDPRLMKHARKHYSNALYHTNNALSTTELAIQDSTLAAVLLLGLFEALVFTGQQSLDSWNAHAIGTVELLRLRGTRQFQTPLGRRLFLHSSGNIRTSCAHTKRPVPPRFLKLYEDAKPLLDLSGPVHQVAPLNDRLASLRSRIAQIEGQHRQELVLEALDLDAETVRIGQSVPEDWKFTARLPEESSPLTYKGISLRYPSLSAVRYWNSLRIIRMFLNDLIWAQSSLALNQGPDLDDDTDYEELQALTARNMSTLVVEVLASCGEYLESSERRFSVTARCLIWPLSVIANASLAPQDARQFASDCLERLGRDCRIPESIGLATGTHLICEAEWYVD</sequence>
<comment type="caution">
    <text evidence="3">The sequence shown here is derived from an EMBL/GenBank/DDBJ whole genome shotgun (WGS) entry which is preliminary data.</text>
</comment>
<dbReference type="AlphaFoldDB" id="A0A9P6LIB0"/>
<protein>
    <submittedName>
        <fullName evidence="3">C6 zinc finger domain-containing protein</fullName>
    </submittedName>
</protein>
<evidence type="ECO:0000313" key="4">
    <source>
        <dbReference type="Proteomes" id="UP000781932"/>
    </source>
</evidence>
<feature type="compositionally biased region" description="Low complexity" evidence="2">
    <location>
        <begin position="27"/>
        <end position="42"/>
    </location>
</feature>
<evidence type="ECO:0000256" key="1">
    <source>
        <dbReference type="ARBA" id="ARBA00023242"/>
    </source>
</evidence>
<evidence type="ECO:0000256" key="2">
    <source>
        <dbReference type="SAM" id="MobiDB-lite"/>
    </source>
</evidence>
<dbReference type="RefSeq" id="XP_038743884.1">
    <property type="nucleotide sequence ID" value="XM_038890701.1"/>
</dbReference>
<name>A0A9P6LIB0_9PEZI</name>
<evidence type="ECO:0000313" key="3">
    <source>
        <dbReference type="EMBL" id="KAF9874423.1"/>
    </source>
</evidence>
<dbReference type="Proteomes" id="UP000781932">
    <property type="component" value="Unassembled WGS sequence"/>
</dbReference>
<organism evidence="3 4">
    <name type="scientific">Colletotrichum karsti</name>
    <dbReference type="NCBI Taxonomy" id="1095194"/>
    <lineage>
        <taxon>Eukaryota</taxon>
        <taxon>Fungi</taxon>
        <taxon>Dikarya</taxon>
        <taxon>Ascomycota</taxon>
        <taxon>Pezizomycotina</taxon>
        <taxon>Sordariomycetes</taxon>
        <taxon>Hypocreomycetidae</taxon>
        <taxon>Glomerellales</taxon>
        <taxon>Glomerellaceae</taxon>
        <taxon>Colletotrichum</taxon>
        <taxon>Colletotrichum boninense species complex</taxon>
    </lineage>
</organism>
<accession>A0A9P6LIB0</accession>
<dbReference type="OrthoDB" id="2991872at2759"/>